<evidence type="ECO:0000313" key="2">
    <source>
        <dbReference type="EMBL" id="CAL1591721.1"/>
    </source>
</evidence>
<reference evidence="2 3" key="1">
    <citation type="submission" date="2024-04" db="EMBL/GenBank/DDBJ databases">
        <authorList>
            <person name="Waldvogel A.-M."/>
            <person name="Schoenle A."/>
        </authorList>
    </citation>
    <scope>NUCLEOTIDE SEQUENCE [LARGE SCALE GENOMIC DNA]</scope>
</reference>
<sequence>MRLSGWAPWCVPGPMVPLLLLVLLCGGCQIQSAPQCFRSSSSENVYLCEWNSSAQNHVIHFGKEKQFPVVGENCIMVREEKVFTSSEGEVWVEPEGRPSCASPKINITLAHTIRFDRPQRLSVRWSQDNLTLSWSAPEKTRAAVEIRHQEPSYQWRTHCTRHCAREKQHHGTFWNRGLVLRQSPVQTSVVQTTPELDGSQSD</sequence>
<evidence type="ECO:0000256" key="1">
    <source>
        <dbReference type="SAM" id="SignalP"/>
    </source>
</evidence>
<evidence type="ECO:0000313" key="3">
    <source>
        <dbReference type="Proteomes" id="UP001497482"/>
    </source>
</evidence>
<feature type="chain" id="PRO_5043438672" evidence="1">
    <location>
        <begin position="33"/>
        <end position="202"/>
    </location>
</feature>
<accession>A0AAV2KP35</accession>
<name>A0AAV2KP35_KNICA</name>
<feature type="signal peptide" evidence="1">
    <location>
        <begin position="1"/>
        <end position="32"/>
    </location>
</feature>
<dbReference type="Proteomes" id="UP001497482">
    <property type="component" value="Chromosome 2"/>
</dbReference>
<keyword evidence="3" id="KW-1185">Reference proteome</keyword>
<organism evidence="2 3">
    <name type="scientific">Knipowitschia caucasica</name>
    <name type="common">Caucasian dwarf goby</name>
    <name type="synonym">Pomatoschistus caucasicus</name>
    <dbReference type="NCBI Taxonomy" id="637954"/>
    <lineage>
        <taxon>Eukaryota</taxon>
        <taxon>Metazoa</taxon>
        <taxon>Chordata</taxon>
        <taxon>Craniata</taxon>
        <taxon>Vertebrata</taxon>
        <taxon>Euteleostomi</taxon>
        <taxon>Actinopterygii</taxon>
        <taxon>Neopterygii</taxon>
        <taxon>Teleostei</taxon>
        <taxon>Neoteleostei</taxon>
        <taxon>Acanthomorphata</taxon>
        <taxon>Gobiaria</taxon>
        <taxon>Gobiiformes</taxon>
        <taxon>Gobioidei</taxon>
        <taxon>Gobiidae</taxon>
        <taxon>Gobiinae</taxon>
        <taxon>Knipowitschia</taxon>
    </lineage>
</organism>
<proteinExistence type="predicted"/>
<dbReference type="AlphaFoldDB" id="A0AAV2KP35"/>
<protein>
    <submittedName>
        <fullName evidence="2">Uncharacterized protein</fullName>
    </submittedName>
</protein>
<gene>
    <name evidence="2" type="ORF">KC01_LOCUS21073</name>
</gene>
<keyword evidence="1" id="KW-0732">Signal</keyword>
<dbReference type="EMBL" id="OZ035824">
    <property type="protein sequence ID" value="CAL1591721.1"/>
    <property type="molecule type" value="Genomic_DNA"/>
</dbReference>